<accession>A0A0A8ZLP6</accession>
<protein>
    <submittedName>
        <fullName evidence="2">Uncharacterized protein</fullName>
    </submittedName>
</protein>
<dbReference type="EMBL" id="GBRH01260245">
    <property type="protein sequence ID" value="JAD37650.1"/>
    <property type="molecule type" value="Transcribed_RNA"/>
</dbReference>
<name>A0A0A8ZLP6_ARUDO</name>
<proteinExistence type="predicted"/>
<feature type="region of interest" description="Disordered" evidence="1">
    <location>
        <begin position="1"/>
        <end position="22"/>
    </location>
</feature>
<reference evidence="2" key="1">
    <citation type="submission" date="2014-09" db="EMBL/GenBank/DDBJ databases">
        <authorList>
            <person name="Magalhaes I.L.F."/>
            <person name="Oliveira U."/>
            <person name="Santos F.R."/>
            <person name="Vidigal T.H.D.A."/>
            <person name="Brescovit A.D."/>
            <person name="Santos A.J."/>
        </authorList>
    </citation>
    <scope>NUCLEOTIDE SEQUENCE</scope>
    <source>
        <tissue evidence="2">Shoot tissue taken approximately 20 cm above the soil surface</tissue>
    </source>
</reference>
<dbReference type="AlphaFoldDB" id="A0A0A8ZLP6"/>
<sequence length="22" mass="2409">MPRRAERSSPGPQYALPPAGRN</sequence>
<organism evidence="2">
    <name type="scientific">Arundo donax</name>
    <name type="common">Giant reed</name>
    <name type="synonym">Donax arundinaceus</name>
    <dbReference type="NCBI Taxonomy" id="35708"/>
    <lineage>
        <taxon>Eukaryota</taxon>
        <taxon>Viridiplantae</taxon>
        <taxon>Streptophyta</taxon>
        <taxon>Embryophyta</taxon>
        <taxon>Tracheophyta</taxon>
        <taxon>Spermatophyta</taxon>
        <taxon>Magnoliopsida</taxon>
        <taxon>Liliopsida</taxon>
        <taxon>Poales</taxon>
        <taxon>Poaceae</taxon>
        <taxon>PACMAD clade</taxon>
        <taxon>Arundinoideae</taxon>
        <taxon>Arundineae</taxon>
        <taxon>Arundo</taxon>
    </lineage>
</organism>
<evidence type="ECO:0000256" key="1">
    <source>
        <dbReference type="SAM" id="MobiDB-lite"/>
    </source>
</evidence>
<evidence type="ECO:0000313" key="2">
    <source>
        <dbReference type="EMBL" id="JAD37650.1"/>
    </source>
</evidence>
<reference evidence="2" key="2">
    <citation type="journal article" date="2015" name="Data Brief">
        <title>Shoot transcriptome of the giant reed, Arundo donax.</title>
        <authorList>
            <person name="Barrero R.A."/>
            <person name="Guerrero F.D."/>
            <person name="Moolhuijzen P."/>
            <person name="Goolsby J.A."/>
            <person name="Tidwell J."/>
            <person name="Bellgard S.E."/>
            <person name="Bellgard M.I."/>
        </authorList>
    </citation>
    <scope>NUCLEOTIDE SEQUENCE</scope>
    <source>
        <tissue evidence="2">Shoot tissue taken approximately 20 cm above the soil surface</tissue>
    </source>
</reference>